<feature type="domain" description="Type I restriction modification DNA specificity" evidence="5">
    <location>
        <begin position="57"/>
        <end position="154"/>
    </location>
</feature>
<evidence type="ECO:0000259" key="5">
    <source>
        <dbReference type="Pfam" id="PF01420"/>
    </source>
</evidence>
<evidence type="ECO:0000313" key="7">
    <source>
        <dbReference type="Proteomes" id="UP001548590"/>
    </source>
</evidence>
<protein>
    <submittedName>
        <fullName evidence="6">Restriction endonuclease subunit S</fullName>
        <ecNumber evidence="6">3.1.21.-</ecNumber>
    </submittedName>
</protein>
<organism evidence="6 7">
    <name type="scientific">Uliginosibacterium paludis</name>
    <dbReference type="NCBI Taxonomy" id="1615952"/>
    <lineage>
        <taxon>Bacteria</taxon>
        <taxon>Pseudomonadati</taxon>
        <taxon>Pseudomonadota</taxon>
        <taxon>Betaproteobacteria</taxon>
        <taxon>Rhodocyclales</taxon>
        <taxon>Zoogloeaceae</taxon>
        <taxon>Uliginosibacterium</taxon>
    </lineage>
</organism>
<evidence type="ECO:0000256" key="1">
    <source>
        <dbReference type="ARBA" id="ARBA00010923"/>
    </source>
</evidence>
<dbReference type="EMBL" id="JBEWLZ010000016">
    <property type="protein sequence ID" value="MET1491817.1"/>
    <property type="molecule type" value="Genomic_DNA"/>
</dbReference>
<dbReference type="PANTHER" id="PTHR43140">
    <property type="entry name" value="TYPE-1 RESTRICTION ENZYME ECOKI SPECIFICITY PROTEIN"/>
    <property type="match status" value="1"/>
</dbReference>
<dbReference type="InterPro" id="IPR051212">
    <property type="entry name" value="Type-I_RE_S_subunit"/>
</dbReference>
<feature type="domain" description="Type I restriction modification DNA specificity" evidence="5">
    <location>
        <begin position="218"/>
        <end position="398"/>
    </location>
</feature>
<name>A0ABV2CVQ4_9RHOO</name>
<feature type="compositionally biased region" description="Basic and acidic residues" evidence="4">
    <location>
        <begin position="188"/>
        <end position="200"/>
    </location>
</feature>
<dbReference type="Pfam" id="PF01420">
    <property type="entry name" value="Methylase_S"/>
    <property type="match status" value="2"/>
</dbReference>
<keyword evidence="7" id="KW-1185">Reference proteome</keyword>
<keyword evidence="3" id="KW-0238">DNA-binding</keyword>
<evidence type="ECO:0000256" key="3">
    <source>
        <dbReference type="ARBA" id="ARBA00023125"/>
    </source>
</evidence>
<feature type="region of interest" description="Disordered" evidence="4">
    <location>
        <begin position="188"/>
        <end position="219"/>
    </location>
</feature>
<dbReference type="Proteomes" id="UP001548590">
    <property type="component" value="Unassembled WGS sequence"/>
</dbReference>
<evidence type="ECO:0000256" key="4">
    <source>
        <dbReference type="SAM" id="MobiDB-lite"/>
    </source>
</evidence>
<dbReference type="RefSeq" id="WP_345929957.1">
    <property type="nucleotide sequence ID" value="NZ_JBDIVF010000013.1"/>
</dbReference>
<reference evidence="6 7" key="1">
    <citation type="submission" date="2024-07" db="EMBL/GenBank/DDBJ databases">
        <title>Uliginosibacterium paludis KCTC:42655.</title>
        <authorList>
            <person name="Kim M.K."/>
        </authorList>
    </citation>
    <scope>NUCLEOTIDE SEQUENCE [LARGE SCALE GENOMIC DNA]</scope>
    <source>
        <strain evidence="6 7">KCTC 42655</strain>
    </source>
</reference>
<dbReference type="GO" id="GO:0016787">
    <property type="term" value="F:hydrolase activity"/>
    <property type="evidence" value="ECO:0007669"/>
    <property type="project" value="UniProtKB-KW"/>
</dbReference>
<dbReference type="CDD" id="cd17517">
    <property type="entry name" value="RMtype1_S_EcoKI_StySPI-TRD2-CR2_like"/>
    <property type="match status" value="1"/>
</dbReference>
<evidence type="ECO:0000313" key="6">
    <source>
        <dbReference type="EMBL" id="MET1491817.1"/>
    </source>
</evidence>
<keyword evidence="6" id="KW-0255">Endonuclease</keyword>
<feature type="compositionally biased region" description="Basic residues" evidence="4">
    <location>
        <begin position="448"/>
        <end position="457"/>
    </location>
</feature>
<dbReference type="InterPro" id="IPR044946">
    <property type="entry name" value="Restrct_endonuc_typeI_TRD_sf"/>
</dbReference>
<sequence>MATGFLSVLDVQGGTQPPKSEFIYEPREGYVQLLQIRDFGDRAVPTYIPDTNKLKKCSEADVLIARYGASLGRILTGMTGAYNVAMAKVDIPPAMERRFVYYLLKSECFQAPLRLVSRSAQNGFNKEDLSGFEIPLAPLPEQKRIADKLDSTLARVEACRDRLDRLPALLKRFRQSILAAATSGRLTEDWRATRSPDEAQRNPGTTVPESGADDQRPPKGWNALTVRDLALDLRYGTSQKCDYREGGLPVLRIPNIGEGGKVDLTDIKRADFASKEAEKLALQAGDLLLIRSNGSVDLVGKCCIVEGDAVGHLFAGYLMRLRTDPKKILPWFLYFGFSAPAQRQRVELISKSTSGVNNINSDEVKSLPLLVPPLEEQHEIVRRVETLFAFADRLEARLTTARKQAEQLTPALLARAFRGELVPQDPNDEPATELLKRLATTRSEAPKAKRGRKAANA</sequence>
<evidence type="ECO:0000256" key="2">
    <source>
        <dbReference type="ARBA" id="ARBA00022747"/>
    </source>
</evidence>
<feature type="region of interest" description="Disordered" evidence="4">
    <location>
        <begin position="422"/>
        <end position="457"/>
    </location>
</feature>
<keyword evidence="2" id="KW-0680">Restriction system</keyword>
<dbReference type="PANTHER" id="PTHR43140:SF1">
    <property type="entry name" value="TYPE I RESTRICTION ENZYME ECOKI SPECIFICITY SUBUNIT"/>
    <property type="match status" value="1"/>
</dbReference>
<keyword evidence="6" id="KW-0378">Hydrolase</keyword>
<accession>A0ABV2CVQ4</accession>
<comment type="similarity">
    <text evidence="1">Belongs to the type-I restriction system S methylase family.</text>
</comment>
<dbReference type="GO" id="GO:0004519">
    <property type="term" value="F:endonuclease activity"/>
    <property type="evidence" value="ECO:0007669"/>
    <property type="project" value="UniProtKB-KW"/>
</dbReference>
<dbReference type="CDD" id="cd17263">
    <property type="entry name" value="RMtype1_S_AbaB8300I-TRD1-CR1_like"/>
    <property type="match status" value="1"/>
</dbReference>
<proteinExistence type="inferred from homology"/>
<comment type="caution">
    <text evidence="6">The sequence shown here is derived from an EMBL/GenBank/DDBJ whole genome shotgun (WGS) entry which is preliminary data.</text>
</comment>
<dbReference type="Gene3D" id="3.90.220.20">
    <property type="entry name" value="DNA methylase specificity domains"/>
    <property type="match status" value="2"/>
</dbReference>
<dbReference type="EC" id="3.1.21.-" evidence="6"/>
<keyword evidence="6" id="KW-0540">Nuclease</keyword>
<dbReference type="SUPFAM" id="SSF116734">
    <property type="entry name" value="DNA methylase specificity domain"/>
    <property type="match status" value="2"/>
</dbReference>
<dbReference type="InterPro" id="IPR000055">
    <property type="entry name" value="Restrct_endonuc_typeI_TRD"/>
</dbReference>
<gene>
    <name evidence="6" type="ORF">ABVT11_18405</name>
</gene>